<dbReference type="EMBL" id="FRDN01000003">
    <property type="protein sequence ID" value="SHN50974.1"/>
    <property type="molecule type" value="Genomic_DNA"/>
</dbReference>
<keyword evidence="1" id="KW-1133">Transmembrane helix</keyword>
<organism evidence="2 3">
    <name type="scientific">Desulfitobacterium chlororespirans DSM 11544</name>
    <dbReference type="NCBI Taxonomy" id="1121395"/>
    <lineage>
        <taxon>Bacteria</taxon>
        <taxon>Bacillati</taxon>
        <taxon>Bacillota</taxon>
        <taxon>Clostridia</taxon>
        <taxon>Eubacteriales</taxon>
        <taxon>Desulfitobacteriaceae</taxon>
        <taxon>Desulfitobacterium</taxon>
    </lineage>
</organism>
<protein>
    <recommendedName>
        <fullName evidence="4">PAP2 superfamily protein</fullName>
    </recommendedName>
</protein>
<keyword evidence="3" id="KW-1185">Reference proteome</keyword>
<accession>A0A1M7RXV3</accession>
<keyword evidence="1" id="KW-0472">Membrane</keyword>
<feature type="transmembrane region" description="Helical" evidence="1">
    <location>
        <begin position="175"/>
        <end position="195"/>
    </location>
</feature>
<dbReference type="STRING" id="1121395.SAMN02745215_00244"/>
<dbReference type="Proteomes" id="UP000184010">
    <property type="component" value="Unassembled WGS sequence"/>
</dbReference>
<keyword evidence="1" id="KW-0812">Transmembrane</keyword>
<proteinExistence type="predicted"/>
<feature type="transmembrane region" description="Helical" evidence="1">
    <location>
        <begin position="140"/>
        <end position="163"/>
    </location>
</feature>
<sequence>MTRREKAAQAVRVITVPPVMVLALLLLLFFQHKGVFTSAGELLLSVFFLSVIPLLAYPLSRLFPRCKAKGRDGQRNLAFILSLIGYAGAVLWGMIAGVSGELLFIFLVYLASVWILTFFNRVIGVRASGHASGITGPLLLTVYFIGGKTIIPCVLLLGAILWSSLTLKRHTLRELLLGALSAMLAFFLCLIVVCFRHSMGAVSKLVDSLLASPLLLV</sequence>
<feature type="transmembrane region" description="Helical" evidence="1">
    <location>
        <begin position="12"/>
        <end position="30"/>
    </location>
</feature>
<dbReference type="AlphaFoldDB" id="A0A1M7RXV3"/>
<evidence type="ECO:0000256" key="1">
    <source>
        <dbReference type="SAM" id="Phobius"/>
    </source>
</evidence>
<feature type="transmembrane region" description="Helical" evidence="1">
    <location>
        <begin position="76"/>
        <end position="96"/>
    </location>
</feature>
<name>A0A1M7RXV3_9FIRM</name>
<evidence type="ECO:0000313" key="2">
    <source>
        <dbReference type="EMBL" id="SHN50974.1"/>
    </source>
</evidence>
<feature type="transmembrane region" description="Helical" evidence="1">
    <location>
        <begin position="102"/>
        <end position="119"/>
    </location>
</feature>
<dbReference type="RefSeq" id="WP_072770895.1">
    <property type="nucleotide sequence ID" value="NZ_FRDN01000003.1"/>
</dbReference>
<evidence type="ECO:0008006" key="4">
    <source>
        <dbReference type="Google" id="ProtNLM"/>
    </source>
</evidence>
<gene>
    <name evidence="2" type="ORF">SAMN02745215_00244</name>
</gene>
<evidence type="ECO:0000313" key="3">
    <source>
        <dbReference type="Proteomes" id="UP000184010"/>
    </source>
</evidence>
<feature type="transmembrane region" description="Helical" evidence="1">
    <location>
        <begin position="42"/>
        <end position="64"/>
    </location>
</feature>
<reference evidence="3" key="1">
    <citation type="submission" date="2016-12" db="EMBL/GenBank/DDBJ databases">
        <authorList>
            <person name="Varghese N."/>
            <person name="Submissions S."/>
        </authorList>
    </citation>
    <scope>NUCLEOTIDE SEQUENCE [LARGE SCALE GENOMIC DNA]</scope>
    <source>
        <strain evidence="3">DSM 11544</strain>
    </source>
</reference>